<dbReference type="AlphaFoldDB" id="A0A087EBJ1"/>
<name>A0A087EBJ1_9BIFI</name>
<dbReference type="Proteomes" id="UP000029080">
    <property type="component" value="Unassembled WGS sequence"/>
</dbReference>
<accession>A0A087EBJ1</accession>
<proteinExistence type="predicted"/>
<dbReference type="STRING" id="356829.BITS_1690"/>
<protein>
    <submittedName>
        <fullName evidence="1">Uncharacterized protein</fullName>
    </submittedName>
</protein>
<dbReference type="EMBL" id="JGZU01000016">
    <property type="protein sequence ID" value="KFJ05142.1"/>
    <property type="molecule type" value="Genomic_DNA"/>
</dbReference>
<gene>
    <name evidence="1" type="ORF">BITS_1690</name>
</gene>
<evidence type="ECO:0000313" key="2">
    <source>
        <dbReference type="Proteomes" id="UP000029080"/>
    </source>
</evidence>
<comment type="caution">
    <text evidence="1">The sequence shown here is derived from an EMBL/GenBank/DDBJ whole genome shotgun (WGS) entry which is preliminary data.</text>
</comment>
<organism evidence="1 2">
    <name type="scientific">Bifidobacterium tsurumiense</name>
    <dbReference type="NCBI Taxonomy" id="356829"/>
    <lineage>
        <taxon>Bacteria</taxon>
        <taxon>Bacillati</taxon>
        <taxon>Actinomycetota</taxon>
        <taxon>Actinomycetes</taxon>
        <taxon>Bifidobacteriales</taxon>
        <taxon>Bifidobacteriaceae</taxon>
        <taxon>Bifidobacterium</taxon>
    </lineage>
</organism>
<sequence>MRHPRVIHLQCKIIEFRMLFGGRDDILPLSAAYLHDKRILVTPNPLYKIIINSDILTDIQRAGARIGIKQILLAISIPCALQSGIEPS</sequence>
<keyword evidence="2" id="KW-1185">Reference proteome</keyword>
<reference evidence="1 2" key="1">
    <citation type="submission" date="2014-03" db="EMBL/GenBank/DDBJ databases">
        <title>Genomics of Bifidobacteria.</title>
        <authorList>
            <person name="Ventura M."/>
            <person name="Milani C."/>
            <person name="Lugli G.A."/>
        </authorList>
    </citation>
    <scope>NUCLEOTIDE SEQUENCE [LARGE SCALE GENOMIC DNA]</scope>
    <source>
        <strain evidence="1 2">JCM 13495</strain>
    </source>
</reference>
<evidence type="ECO:0000313" key="1">
    <source>
        <dbReference type="EMBL" id="KFJ05142.1"/>
    </source>
</evidence>